<dbReference type="NCBIfam" id="NF001785">
    <property type="entry name" value="PRK00517.2-2"/>
    <property type="match status" value="1"/>
</dbReference>
<name>A0AA37SL25_9BACT</name>
<feature type="binding site" evidence="6">
    <location>
        <position position="166"/>
    </location>
    <ligand>
        <name>S-adenosyl-L-methionine</name>
        <dbReference type="ChEBI" id="CHEBI:59789"/>
    </ligand>
</feature>
<comment type="catalytic activity">
    <reaction evidence="6">
        <text>L-lysyl-[protein] + 3 S-adenosyl-L-methionine = N(6),N(6),N(6)-trimethyl-L-lysyl-[protein] + 3 S-adenosyl-L-homocysteine + 3 H(+)</text>
        <dbReference type="Rhea" id="RHEA:54192"/>
        <dbReference type="Rhea" id="RHEA-COMP:9752"/>
        <dbReference type="Rhea" id="RHEA-COMP:13826"/>
        <dbReference type="ChEBI" id="CHEBI:15378"/>
        <dbReference type="ChEBI" id="CHEBI:29969"/>
        <dbReference type="ChEBI" id="CHEBI:57856"/>
        <dbReference type="ChEBI" id="CHEBI:59789"/>
        <dbReference type="ChEBI" id="CHEBI:61961"/>
    </reaction>
</comment>
<dbReference type="Pfam" id="PF06325">
    <property type="entry name" value="PrmA"/>
    <property type="match status" value="1"/>
</dbReference>
<feature type="binding site" evidence="6">
    <location>
        <position position="144"/>
    </location>
    <ligand>
        <name>S-adenosyl-L-methionine</name>
        <dbReference type="ChEBI" id="CHEBI:59789"/>
    </ligand>
</feature>
<comment type="function">
    <text evidence="6">Methylates ribosomal protein L11.</text>
</comment>
<keyword evidence="7" id="KW-0689">Ribosomal protein</keyword>
<evidence type="ECO:0000256" key="5">
    <source>
        <dbReference type="ARBA" id="ARBA00022691"/>
    </source>
</evidence>
<evidence type="ECO:0000256" key="6">
    <source>
        <dbReference type="HAMAP-Rule" id="MF_00735"/>
    </source>
</evidence>
<dbReference type="AlphaFoldDB" id="A0AA37SL25"/>
<feature type="binding site" evidence="6">
    <location>
        <position position="208"/>
    </location>
    <ligand>
        <name>S-adenosyl-L-methionine</name>
        <dbReference type="ChEBI" id="CHEBI:59789"/>
    </ligand>
</feature>
<dbReference type="PANTHER" id="PTHR43648:SF1">
    <property type="entry name" value="ELECTRON TRANSFER FLAVOPROTEIN BETA SUBUNIT LYSINE METHYLTRANSFERASE"/>
    <property type="match status" value="1"/>
</dbReference>
<evidence type="ECO:0000256" key="1">
    <source>
        <dbReference type="ARBA" id="ARBA00009741"/>
    </source>
</evidence>
<protein>
    <recommendedName>
        <fullName evidence="6">Ribosomal protein L11 methyltransferase</fullName>
        <shortName evidence="6">L11 Mtase</shortName>
        <ecNumber evidence="6">2.1.1.-</ecNumber>
    </recommendedName>
</protein>
<evidence type="ECO:0000256" key="4">
    <source>
        <dbReference type="ARBA" id="ARBA00022679"/>
    </source>
</evidence>
<dbReference type="InterPro" id="IPR050078">
    <property type="entry name" value="Ribosomal_L11_MeTrfase_PrmA"/>
</dbReference>
<dbReference type="PIRSF" id="PIRSF000401">
    <property type="entry name" value="RPL11_MTase"/>
    <property type="match status" value="1"/>
</dbReference>
<comment type="similarity">
    <text evidence="1 6">Belongs to the methyltransferase superfamily. PrmA family.</text>
</comment>
<proteinExistence type="inferred from homology"/>
<keyword evidence="2 6" id="KW-0963">Cytoplasm</keyword>
<sequence length="273" mass="30916">MKQYVSIIFKLKDEIQRAVLNYNLSNAGVESIEEREDDVIAYFGVEEWEEAKSELDLDGIDYEVVLVKNENWNAKWEASFEPVNINDFCYVRAPFHPESEKAGLIDIILEPKMAFGTAHHETTYMMMSEMKEIKFEGEYVFDYGCGTAILSILAEKLGASGIYAIDIEENAVENAKYNAEINGCEKITCEQKTLEETDEFAYDIILANINRGVLLNSAKPLKNYLKPGGVLLLSGILREDEDLVLDAYKAEGYTFVHSIQKGEWKCVKLSVSI</sequence>
<dbReference type="GO" id="GO:0008276">
    <property type="term" value="F:protein methyltransferase activity"/>
    <property type="evidence" value="ECO:0007669"/>
    <property type="project" value="UniProtKB-UniRule"/>
</dbReference>
<evidence type="ECO:0000256" key="3">
    <source>
        <dbReference type="ARBA" id="ARBA00022603"/>
    </source>
</evidence>
<dbReference type="PANTHER" id="PTHR43648">
    <property type="entry name" value="ELECTRON TRANSFER FLAVOPROTEIN BETA SUBUNIT LYSINE METHYLTRANSFERASE"/>
    <property type="match status" value="1"/>
</dbReference>
<dbReference type="EMBL" id="BSOH01000001">
    <property type="protein sequence ID" value="GLR15499.1"/>
    <property type="molecule type" value="Genomic_DNA"/>
</dbReference>
<feature type="binding site" evidence="6">
    <location>
        <position position="123"/>
    </location>
    <ligand>
        <name>S-adenosyl-L-methionine</name>
        <dbReference type="ChEBI" id="CHEBI:59789"/>
    </ligand>
</feature>
<keyword evidence="5 6" id="KW-0949">S-adenosyl-L-methionine</keyword>
<comment type="caution">
    <text evidence="7">The sequence shown here is derived from an EMBL/GenBank/DDBJ whole genome shotgun (WGS) entry which is preliminary data.</text>
</comment>
<dbReference type="Gene3D" id="3.40.50.150">
    <property type="entry name" value="Vaccinia Virus protein VP39"/>
    <property type="match status" value="1"/>
</dbReference>
<dbReference type="SUPFAM" id="SSF53335">
    <property type="entry name" value="S-adenosyl-L-methionine-dependent methyltransferases"/>
    <property type="match status" value="1"/>
</dbReference>
<dbReference type="EC" id="2.1.1.-" evidence="6"/>
<dbReference type="HAMAP" id="MF_00735">
    <property type="entry name" value="Methyltr_PrmA"/>
    <property type="match status" value="1"/>
</dbReference>
<comment type="subcellular location">
    <subcellularLocation>
        <location evidence="6">Cytoplasm</location>
    </subcellularLocation>
</comment>
<keyword evidence="7" id="KW-0687">Ribonucleoprotein</keyword>
<evidence type="ECO:0000256" key="2">
    <source>
        <dbReference type="ARBA" id="ARBA00022490"/>
    </source>
</evidence>
<dbReference type="CDD" id="cd02440">
    <property type="entry name" value="AdoMet_MTases"/>
    <property type="match status" value="1"/>
</dbReference>
<dbReference type="GO" id="GO:0005840">
    <property type="term" value="C:ribosome"/>
    <property type="evidence" value="ECO:0007669"/>
    <property type="project" value="UniProtKB-KW"/>
</dbReference>
<dbReference type="GO" id="GO:0005737">
    <property type="term" value="C:cytoplasm"/>
    <property type="evidence" value="ECO:0007669"/>
    <property type="project" value="UniProtKB-SubCell"/>
</dbReference>
<accession>A0AA37SL25</accession>
<reference evidence="7" key="2">
    <citation type="submission" date="2023-01" db="EMBL/GenBank/DDBJ databases">
        <title>Draft genome sequence of Portibacter lacus strain NBRC 108769.</title>
        <authorList>
            <person name="Sun Q."/>
            <person name="Mori K."/>
        </authorList>
    </citation>
    <scope>NUCLEOTIDE SEQUENCE</scope>
    <source>
        <strain evidence="7">NBRC 108769</strain>
    </source>
</reference>
<evidence type="ECO:0000313" key="7">
    <source>
        <dbReference type="EMBL" id="GLR15499.1"/>
    </source>
</evidence>
<gene>
    <name evidence="6 7" type="primary">prmA</name>
    <name evidence="7" type="ORF">GCM10007940_01140</name>
</gene>
<dbReference type="RefSeq" id="WP_235292391.1">
    <property type="nucleotide sequence ID" value="NZ_BSOH01000001.1"/>
</dbReference>
<dbReference type="InterPro" id="IPR004498">
    <property type="entry name" value="Ribosomal_PrmA_MeTrfase"/>
</dbReference>
<evidence type="ECO:0000313" key="8">
    <source>
        <dbReference type="Proteomes" id="UP001156666"/>
    </source>
</evidence>
<dbReference type="GO" id="GO:0032259">
    <property type="term" value="P:methylation"/>
    <property type="evidence" value="ECO:0007669"/>
    <property type="project" value="UniProtKB-KW"/>
</dbReference>
<keyword evidence="3 6" id="KW-0489">Methyltransferase</keyword>
<organism evidence="7 8">
    <name type="scientific">Portibacter lacus</name>
    <dbReference type="NCBI Taxonomy" id="1099794"/>
    <lineage>
        <taxon>Bacteria</taxon>
        <taxon>Pseudomonadati</taxon>
        <taxon>Bacteroidota</taxon>
        <taxon>Saprospiria</taxon>
        <taxon>Saprospirales</taxon>
        <taxon>Haliscomenobacteraceae</taxon>
        <taxon>Portibacter</taxon>
    </lineage>
</organism>
<reference evidence="7" key="1">
    <citation type="journal article" date="2014" name="Int. J. Syst. Evol. Microbiol.">
        <title>Complete genome sequence of Corynebacterium casei LMG S-19264T (=DSM 44701T), isolated from a smear-ripened cheese.</title>
        <authorList>
            <consortium name="US DOE Joint Genome Institute (JGI-PGF)"/>
            <person name="Walter F."/>
            <person name="Albersmeier A."/>
            <person name="Kalinowski J."/>
            <person name="Ruckert C."/>
        </authorList>
    </citation>
    <scope>NUCLEOTIDE SEQUENCE</scope>
    <source>
        <strain evidence="7">NBRC 108769</strain>
    </source>
</reference>
<dbReference type="Proteomes" id="UP001156666">
    <property type="component" value="Unassembled WGS sequence"/>
</dbReference>
<keyword evidence="4 6" id="KW-0808">Transferase</keyword>
<dbReference type="InterPro" id="IPR029063">
    <property type="entry name" value="SAM-dependent_MTases_sf"/>
</dbReference>
<keyword evidence="8" id="KW-1185">Reference proteome</keyword>